<sequence>MVNRLYAKYVNSVIYTERKSISLCIFKFYKQFKMNKLLILLLLLSNYVFSQSENQYSETVFENKDYFHEFQQEKFFLHTNKTTYFTGETIWWKAYVVSDFSDKPITNTTNLYVNFYDANKKLISQQLFYCENGKAYGEIELPSTLDTGEYYINLATQWNKNFKNKYTVPIYIINSKTSNPLDEDLKVNIVDAIDIAFYPESGSLLNNTTNTIYLTLQNNDVFLAEQAVAITDNTTNKAIANIKTNKLGHAKFNLLYQASNNYTATVKYEDSTYTKQLPKTLNSGVLIHKKENLNTKTSQDFTIEFSKEMLAQYNESTIFATVHRNQKLLYILPFKVNKKHKKYVIPIETENLFNGFNIITLFNEKNHPISERPFYVETKQNIEIETIKNDTTKDSITIDFQLKNSYTSTNLSISVLPKDTKLNENSSNIIDAFLLKPYLKTNIHSANHLADVDLDMLLQTQTKQTVKHTFNKQPPIYLQTRGLSIKGRINTEFKKNYKVLLTSTENEIIEVTDINPDKSFVFPNLIMRDSSNYKLAVLDEKGVIVKAGIYVYKQIENYKSDSLLVYNKNQFLTTKEIVKEEMFIDYIDTKDSEILDEVLLMGKKRKEIQMDELYPNTLNELGNGFTQKLQFDEVDEMNNTVIQYLNNQSGVVAVERPMGASIIITRTTFDSFYDSTEALILLNGVPTDAESVAYLPLSEVESIKINASGAGYGTRGSNGVIFIDLKKGGENYKTTPNLNYYTSSTDFGFITSRPTFVASQLIFNSSATSQFYETLDWIPNFNILPNKSNTLKIYKGEHENIKLFINGMNNDGQLFCKVVDLPIKKGL</sequence>
<dbReference type="Gene3D" id="2.60.40.1930">
    <property type="match status" value="1"/>
</dbReference>
<reference evidence="1 2" key="1">
    <citation type="submission" date="2012-12" db="EMBL/GenBank/DDBJ databases">
        <title>Genome assembly of Formosa sp. AK20.</title>
        <authorList>
            <person name="Kumar R."/>
            <person name="Khatri I."/>
            <person name="Vaidya B."/>
            <person name="Subramanian S."/>
            <person name="Pinnaka A."/>
        </authorList>
    </citation>
    <scope>NUCLEOTIDE SEQUENCE [LARGE SCALE GENOMIC DNA]</scope>
    <source>
        <strain evidence="1 2">AK20</strain>
    </source>
</reference>
<dbReference type="Proteomes" id="UP000012024">
    <property type="component" value="Unassembled WGS sequence"/>
</dbReference>
<organism evidence="1 2">
    <name type="scientific">Xanthomarina gelatinilytica</name>
    <dbReference type="NCBI Taxonomy" id="1137281"/>
    <lineage>
        <taxon>Bacteria</taxon>
        <taxon>Pseudomonadati</taxon>
        <taxon>Bacteroidota</taxon>
        <taxon>Flavobacteriia</taxon>
        <taxon>Flavobacteriales</taxon>
        <taxon>Flavobacteriaceae</taxon>
        <taxon>Xanthomarina</taxon>
    </lineage>
</organism>
<proteinExistence type="predicted"/>
<comment type="caution">
    <text evidence="1">The sequence shown here is derived from an EMBL/GenBank/DDBJ whole genome shotgun (WGS) entry which is preliminary data.</text>
</comment>
<dbReference type="InterPro" id="IPR037066">
    <property type="entry name" value="Plug_dom_sf"/>
</dbReference>
<dbReference type="EMBL" id="ANLA01000004">
    <property type="protein sequence ID" value="EMQ96223.1"/>
    <property type="molecule type" value="Genomic_DNA"/>
</dbReference>
<keyword evidence="2" id="KW-1185">Reference proteome</keyword>
<name>M7NCK1_9FLAO</name>
<evidence type="ECO:0000313" key="2">
    <source>
        <dbReference type="Proteomes" id="UP000012024"/>
    </source>
</evidence>
<evidence type="ECO:0008006" key="3">
    <source>
        <dbReference type="Google" id="ProtNLM"/>
    </source>
</evidence>
<gene>
    <name evidence="1" type="ORF">D778_02113</name>
</gene>
<protein>
    <recommendedName>
        <fullName evidence="3">TonB-dependent receptor plug domain-containing protein</fullName>
    </recommendedName>
</protein>
<dbReference type="eggNOG" id="COG1629">
    <property type="taxonomic scope" value="Bacteria"/>
</dbReference>
<dbReference type="SUPFAM" id="SSF56935">
    <property type="entry name" value="Porins"/>
    <property type="match status" value="1"/>
</dbReference>
<dbReference type="Gene3D" id="2.170.130.10">
    <property type="entry name" value="TonB-dependent receptor, plug domain"/>
    <property type="match status" value="1"/>
</dbReference>
<accession>M7NCK1</accession>
<dbReference type="AlphaFoldDB" id="M7NCK1"/>
<evidence type="ECO:0000313" key="1">
    <source>
        <dbReference type="EMBL" id="EMQ96223.1"/>
    </source>
</evidence>
<dbReference type="PATRIC" id="fig|1137281.3.peg.712"/>